<dbReference type="AlphaFoldDB" id="A0A8I0T496"/>
<dbReference type="CDD" id="cd06262">
    <property type="entry name" value="metallo-hydrolase-like_MBL-fold"/>
    <property type="match status" value="1"/>
</dbReference>
<reference evidence="2 3" key="1">
    <citation type="submission" date="2015-06" db="EMBL/GenBank/DDBJ databases">
        <title>Genome sequence of Pseudoalteromonas peptidolytica.</title>
        <authorList>
            <person name="Xie B.-B."/>
            <person name="Rong J.-C."/>
            <person name="Qin Q.-L."/>
            <person name="Zhang Y.-Z."/>
        </authorList>
    </citation>
    <scope>NUCLEOTIDE SEQUENCE [LARGE SCALE GENOMIC DNA]</scope>
    <source>
        <strain evidence="2 3">F12-50-A1</strain>
    </source>
</reference>
<dbReference type="EMBL" id="AQHF01000020">
    <property type="protein sequence ID" value="MBE0346097.1"/>
    <property type="molecule type" value="Genomic_DNA"/>
</dbReference>
<dbReference type="SMART" id="SM00849">
    <property type="entry name" value="Lactamase_B"/>
    <property type="match status" value="1"/>
</dbReference>
<dbReference type="PANTHER" id="PTHR23131">
    <property type="entry name" value="ENDORIBONUCLEASE LACTB2"/>
    <property type="match status" value="1"/>
</dbReference>
<name>A0A8I0T496_9GAMM</name>
<dbReference type="Pfam" id="PF00753">
    <property type="entry name" value="Lactamase_B"/>
    <property type="match status" value="1"/>
</dbReference>
<evidence type="ECO:0000313" key="3">
    <source>
        <dbReference type="Proteomes" id="UP000660708"/>
    </source>
</evidence>
<feature type="domain" description="Metallo-beta-lactamase" evidence="1">
    <location>
        <begin position="24"/>
        <end position="194"/>
    </location>
</feature>
<evidence type="ECO:0000259" key="1">
    <source>
        <dbReference type="SMART" id="SM00849"/>
    </source>
</evidence>
<dbReference type="Gene3D" id="3.60.15.10">
    <property type="entry name" value="Ribonuclease Z/Hydroxyacylglutathione hydrolase-like"/>
    <property type="match status" value="1"/>
</dbReference>
<dbReference type="InterPro" id="IPR001279">
    <property type="entry name" value="Metallo-B-lactamas"/>
</dbReference>
<dbReference type="RefSeq" id="WP_147391323.1">
    <property type="nucleotide sequence ID" value="NZ_AQHF01000020.1"/>
</dbReference>
<protein>
    <recommendedName>
        <fullName evidence="1">Metallo-beta-lactamase domain-containing protein</fullName>
    </recommendedName>
</protein>
<dbReference type="InterPro" id="IPR036866">
    <property type="entry name" value="RibonucZ/Hydroxyglut_hydro"/>
</dbReference>
<dbReference type="Proteomes" id="UP000660708">
    <property type="component" value="Unassembled WGS sequence"/>
</dbReference>
<comment type="caution">
    <text evidence="2">The sequence shown here is derived from an EMBL/GenBank/DDBJ whole genome shotgun (WGS) entry which is preliminary data.</text>
</comment>
<sequence>MQKFRITKNLYLYQFPPFEGDHVGYNIYAFIEDNTAMLLDTGFEAHGKAVHEDLNSQGINITQVLFSHFHPDHISGLPALAMPELYGNHHYKNTLNKYIDKTKHHYFEGLNELNENSVLHFGEFDFKFEFISGHVECGLYTIINDKYIHVADDIMTSNKSEALLPAVHISGAQAHFDSLEKLKSYAELTLLLSHGNPISGAEQVLTEISQRQSYLKALAQSESPLSLEKAIAKCTTQFLHTEWHNYVYR</sequence>
<evidence type="ECO:0000313" key="2">
    <source>
        <dbReference type="EMBL" id="MBE0346097.1"/>
    </source>
</evidence>
<accession>A0A8I0T496</accession>
<dbReference type="SUPFAM" id="SSF56281">
    <property type="entry name" value="Metallo-hydrolase/oxidoreductase"/>
    <property type="match status" value="1"/>
</dbReference>
<dbReference type="InterPro" id="IPR050662">
    <property type="entry name" value="Sec-metab_biosynth-thioest"/>
</dbReference>
<proteinExistence type="predicted"/>
<keyword evidence="3" id="KW-1185">Reference proteome</keyword>
<organism evidence="2 3">
    <name type="scientific">Pseudoalteromonas peptidolytica F12-50-A1</name>
    <dbReference type="NCBI Taxonomy" id="1315280"/>
    <lineage>
        <taxon>Bacteria</taxon>
        <taxon>Pseudomonadati</taxon>
        <taxon>Pseudomonadota</taxon>
        <taxon>Gammaproteobacteria</taxon>
        <taxon>Alteromonadales</taxon>
        <taxon>Pseudoalteromonadaceae</taxon>
        <taxon>Pseudoalteromonas</taxon>
    </lineage>
</organism>
<gene>
    <name evidence="2" type="ORF">PPEP_a1122</name>
</gene>